<dbReference type="InterPro" id="IPR051716">
    <property type="entry name" value="Plant_RL_S/T_kinase"/>
</dbReference>
<keyword evidence="18" id="KW-1185">Reference proteome</keyword>
<dbReference type="InterPro" id="IPR032675">
    <property type="entry name" value="LRR_dom_sf"/>
</dbReference>
<dbReference type="PROSITE" id="PS50011">
    <property type="entry name" value="PROTEIN_KINASE_DOM"/>
    <property type="match status" value="1"/>
</dbReference>
<dbReference type="InterPro" id="IPR013210">
    <property type="entry name" value="LRR_N_plant-typ"/>
</dbReference>
<dbReference type="InterPro" id="IPR011009">
    <property type="entry name" value="Kinase-like_dom_sf"/>
</dbReference>
<dbReference type="InterPro" id="IPR001611">
    <property type="entry name" value="Leu-rich_rpt"/>
</dbReference>
<sequence length="952" mass="103472">MSRYGEIAFTVLIFLICLQLGFSQLPSDQISTMNRVYEMIKNDTGTLFVWNNVTKDSSPCSWKGVFCTPDNSSIIKLSFPLFSISGSEFLPVICQIGTLESLDLSNNYLSSIPAGFITNCGKISGLRLLNFSSNKLVGSLLNFNGFGMLEHLDFSQNSLTGEINSQFIGLDSLKILNLSKNYFEGNVPTNLGKYSLLEELQLSFNQFTGTIPSKIIKYGNLGLIDLSVNKLSGIIPDEFGGLSKLKILILSLNNLSGGIPKSLSNITTLLRFAANQNNFSETIPAGITSYLRSLDLSYNKLSGTIPSDLLSGTNLQSIDLSYNKLEGSIPANISTRLFRLRLGRNSLNGTLPGESMGSLTELTYLELDNNSLIGSIPPEIGMCTNLALLNLAQNRLSGPLPPSLGNLINLQVLNLQSNNFVGEIPIQITMLHRLQRVKISWNSLNGSIPDSISNLQNLTNLDFQGNSLRGSIPNSIGTLDKLLELQLGKNQLSGHIPAMPQNLQIALNLSNNLFEGNIPVTLSRLTGLEVLDLSNNRFSGKIPEFLTKMTTLTQLDLANNLLSGAVPQFGNFVHVDTDGNKDLMKTTRNPPPASQRKRKSVASDAVIAAAAAVIAVGLLTMISLLISRRYYRINDEHLDSGEETSQLRVVQENLLTANSIHRSNIDFSKAMEAVANPSNIFLKSRFSTYYKAVMPSGASYFVKKLNWSDKIFQLGSHEKFGEELEILGKLCNSNVMIPLAYALTVDSAYLFYEFAPKGTLSDALHVSLGNSPLEWASRYSVSIGVAQGLAFLHGCNSGPVLLLDLSSKTILLKSPNEPQVGDIELCKVIDPSKSTGSLSTIAGSVGYIPPEYAYTMRVTAAGNVYSFGVILLELLTGKPPVSGGTELAKAVLSNSAQQNNWDQILDFSVSKTSAAIKRQMLAVLKVALACVSISPDERPNMKSVLRMLLNAR</sequence>
<feature type="transmembrane region" description="Helical" evidence="14">
    <location>
        <begin position="605"/>
        <end position="626"/>
    </location>
</feature>
<dbReference type="SMART" id="SM00365">
    <property type="entry name" value="LRR_SD22"/>
    <property type="match status" value="7"/>
</dbReference>
<dbReference type="PANTHER" id="PTHR48053:SF105">
    <property type="entry name" value="RECEPTOR-LIKE PROTEIN KINASE"/>
    <property type="match status" value="1"/>
</dbReference>
<accession>A0ABD1PUM9</accession>
<dbReference type="Pfam" id="PF13855">
    <property type="entry name" value="LRR_8"/>
    <property type="match status" value="1"/>
</dbReference>
<gene>
    <name evidence="17" type="ORF">Fot_51169</name>
</gene>
<evidence type="ECO:0000256" key="9">
    <source>
        <dbReference type="ARBA" id="ARBA00022989"/>
    </source>
</evidence>
<dbReference type="PRINTS" id="PR00019">
    <property type="entry name" value="LEURICHRPT"/>
</dbReference>
<evidence type="ECO:0000256" key="8">
    <source>
        <dbReference type="ARBA" id="ARBA00022840"/>
    </source>
</evidence>
<dbReference type="PROSITE" id="PS51450">
    <property type="entry name" value="LRR"/>
    <property type="match status" value="1"/>
</dbReference>
<evidence type="ECO:0000256" key="3">
    <source>
        <dbReference type="ARBA" id="ARBA00022679"/>
    </source>
</evidence>
<evidence type="ECO:0000256" key="1">
    <source>
        <dbReference type="ARBA" id="ARBA00004479"/>
    </source>
</evidence>
<evidence type="ECO:0000256" key="13">
    <source>
        <dbReference type="SAM" id="MobiDB-lite"/>
    </source>
</evidence>
<evidence type="ECO:0000256" key="12">
    <source>
        <dbReference type="ARBA" id="ARBA00023180"/>
    </source>
</evidence>
<dbReference type="GO" id="GO:0006952">
    <property type="term" value="P:defense response"/>
    <property type="evidence" value="ECO:0007669"/>
    <property type="project" value="UniProtKB-ARBA"/>
</dbReference>
<dbReference type="FunFam" id="3.80.10.10:FF:000512">
    <property type="entry name" value="Leucine-rich repeat receptor-like serine/threonine-protein kinase BAM3"/>
    <property type="match status" value="1"/>
</dbReference>
<feature type="chain" id="PRO_5044759782" evidence="15">
    <location>
        <begin position="24"/>
        <end position="952"/>
    </location>
</feature>
<evidence type="ECO:0000256" key="10">
    <source>
        <dbReference type="ARBA" id="ARBA00023136"/>
    </source>
</evidence>
<evidence type="ECO:0000259" key="16">
    <source>
        <dbReference type="PROSITE" id="PS50011"/>
    </source>
</evidence>
<dbReference type="SMART" id="SM00369">
    <property type="entry name" value="LRR_TYP"/>
    <property type="match status" value="10"/>
</dbReference>
<evidence type="ECO:0000313" key="18">
    <source>
        <dbReference type="Proteomes" id="UP001604277"/>
    </source>
</evidence>
<dbReference type="FunFam" id="3.30.200.20:FF:000454">
    <property type="entry name" value="Leucine-rich repeat receptor-like tyrosine-protein kinase PXC3"/>
    <property type="match status" value="1"/>
</dbReference>
<dbReference type="Pfam" id="PF00069">
    <property type="entry name" value="Pkinase"/>
    <property type="match status" value="1"/>
</dbReference>
<keyword evidence="11" id="KW-0675">Receptor</keyword>
<keyword evidence="4 14" id="KW-0812">Transmembrane</keyword>
<evidence type="ECO:0000256" key="14">
    <source>
        <dbReference type="SAM" id="Phobius"/>
    </source>
</evidence>
<dbReference type="Gene3D" id="3.80.10.10">
    <property type="entry name" value="Ribonuclease Inhibitor"/>
    <property type="match status" value="3"/>
</dbReference>
<comment type="subcellular location">
    <subcellularLocation>
        <location evidence="1">Membrane</location>
        <topology evidence="1">Single-pass type I membrane protein</topology>
    </subcellularLocation>
</comment>
<feature type="signal peptide" evidence="15">
    <location>
        <begin position="1"/>
        <end position="23"/>
    </location>
</feature>
<feature type="domain" description="Protein kinase" evidence="16">
    <location>
        <begin position="675"/>
        <end position="952"/>
    </location>
</feature>
<dbReference type="PANTHER" id="PTHR48053">
    <property type="entry name" value="LEUCINE RICH REPEAT FAMILY PROTEIN, EXPRESSED"/>
    <property type="match status" value="1"/>
</dbReference>
<dbReference type="AlphaFoldDB" id="A0ABD1PUM9"/>
<keyword evidence="9 14" id="KW-1133">Transmembrane helix</keyword>
<dbReference type="FunFam" id="1.10.510.10:FF:000388">
    <property type="entry name" value="Leucine-rich repeat receptor-like tyrosine-protein kinase PXC3"/>
    <property type="match status" value="1"/>
</dbReference>
<dbReference type="Proteomes" id="UP001604277">
    <property type="component" value="Unassembled WGS sequence"/>
</dbReference>
<dbReference type="Pfam" id="PF00560">
    <property type="entry name" value="LRR_1"/>
    <property type="match status" value="11"/>
</dbReference>
<protein>
    <submittedName>
        <fullName evidence="17">Leucine-rich repeat transmembrane protein kinase family protein</fullName>
    </submittedName>
</protein>
<organism evidence="17 18">
    <name type="scientific">Forsythia ovata</name>
    <dbReference type="NCBI Taxonomy" id="205694"/>
    <lineage>
        <taxon>Eukaryota</taxon>
        <taxon>Viridiplantae</taxon>
        <taxon>Streptophyta</taxon>
        <taxon>Embryophyta</taxon>
        <taxon>Tracheophyta</taxon>
        <taxon>Spermatophyta</taxon>
        <taxon>Magnoliopsida</taxon>
        <taxon>eudicotyledons</taxon>
        <taxon>Gunneridae</taxon>
        <taxon>Pentapetalae</taxon>
        <taxon>asterids</taxon>
        <taxon>lamiids</taxon>
        <taxon>Lamiales</taxon>
        <taxon>Oleaceae</taxon>
        <taxon>Forsythieae</taxon>
        <taxon>Forsythia</taxon>
    </lineage>
</organism>
<dbReference type="GO" id="GO:0016301">
    <property type="term" value="F:kinase activity"/>
    <property type="evidence" value="ECO:0007669"/>
    <property type="project" value="UniProtKB-KW"/>
</dbReference>
<name>A0ABD1PUM9_9LAMI</name>
<keyword evidence="3" id="KW-0808">Transferase</keyword>
<dbReference type="GO" id="GO:0016020">
    <property type="term" value="C:membrane"/>
    <property type="evidence" value="ECO:0007669"/>
    <property type="project" value="UniProtKB-SubCell"/>
</dbReference>
<comment type="caution">
    <text evidence="17">The sequence shown here is derived from an EMBL/GenBank/DDBJ whole genome shotgun (WGS) entry which is preliminary data.</text>
</comment>
<dbReference type="InterPro" id="IPR000719">
    <property type="entry name" value="Prot_kinase_dom"/>
</dbReference>
<dbReference type="Pfam" id="PF08263">
    <property type="entry name" value="LRRNT_2"/>
    <property type="match status" value="1"/>
</dbReference>
<dbReference type="EMBL" id="JBFOLJ010000017">
    <property type="protein sequence ID" value="KAL2467644.1"/>
    <property type="molecule type" value="Genomic_DNA"/>
</dbReference>
<dbReference type="Gene3D" id="1.10.510.10">
    <property type="entry name" value="Transferase(Phosphotransferase) domain 1"/>
    <property type="match status" value="1"/>
</dbReference>
<evidence type="ECO:0000256" key="7">
    <source>
        <dbReference type="ARBA" id="ARBA00022741"/>
    </source>
</evidence>
<evidence type="ECO:0000256" key="15">
    <source>
        <dbReference type="SAM" id="SignalP"/>
    </source>
</evidence>
<keyword evidence="8" id="KW-0067">ATP-binding</keyword>
<dbReference type="FunFam" id="3.80.10.10:FF:000041">
    <property type="entry name" value="LRR receptor-like serine/threonine-protein kinase ERECTA"/>
    <property type="match status" value="1"/>
</dbReference>
<keyword evidence="6" id="KW-0677">Repeat</keyword>
<keyword evidence="10 14" id="KW-0472">Membrane</keyword>
<dbReference type="SUPFAM" id="SSF52058">
    <property type="entry name" value="L domain-like"/>
    <property type="match status" value="1"/>
</dbReference>
<evidence type="ECO:0000256" key="6">
    <source>
        <dbReference type="ARBA" id="ARBA00022737"/>
    </source>
</evidence>
<keyword evidence="2" id="KW-0433">Leucine-rich repeat</keyword>
<proteinExistence type="predicted"/>
<reference evidence="18" key="1">
    <citation type="submission" date="2024-07" db="EMBL/GenBank/DDBJ databases">
        <title>Two chromosome-level genome assemblies of Korean endemic species Abeliophyllum distichum and Forsythia ovata (Oleaceae).</title>
        <authorList>
            <person name="Jang H."/>
        </authorList>
    </citation>
    <scope>NUCLEOTIDE SEQUENCE [LARGE SCALE GENOMIC DNA]</scope>
</reference>
<keyword evidence="12" id="KW-0325">Glycoprotein</keyword>
<keyword evidence="17" id="KW-0418">Kinase</keyword>
<evidence type="ECO:0000256" key="5">
    <source>
        <dbReference type="ARBA" id="ARBA00022729"/>
    </source>
</evidence>
<dbReference type="GO" id="GO:0005524">
    <property type="term" value="F:ATP binding"/>
    <property type="evidence" value="ECO:0007669"/>
    <property type="project" value="UniProtKB-KW"/>
</dbReference>
<dbReference type="Gene3D" id="3.30.200.20">
    <property type="entry name" value="Phosphorylase Kinase, domain 1"/>
    <property type="match status" value="1"/>
</dbReference>
<dbReference type="InterPro" id="IPR003591">
    <property type="entry name" value="Leu-rich_rpt_typical-subtyp"/>
</dbReference>
<keyword evidence="7" id="KW-0547">Nucleotide-binding</keyword>
<evidence type="ECO:0000313" key="17">
    <source>
        <dbReference type="EMBL" id="KAL2467644.1"/>
    </source>
</evidence>
<evidence type="ECO:0000256" key="11">
    <source>
        <dbReference type="ARBA" id="ARBA00023170"/>
    </source>
</evidence>
<dbReference type="GO" id="GO:0051707">
    <property type="term" value="P:response to other organism"/>
    <property type="evidence" value="ECO:0007669"/>
    <property type="project" value="UniProtKB-ARBA"/>
</dbReference>
<keyword evidence="5 15" id="KW-0732">Signal</keyword>
<dbReference type="SUPFAM" id="SSF56112">
    <property type="entry name" value="Protein kinase-like (PK-like)"/>
    <property type="match status" value="1"/>
</dbReference>
<dbReference type="FunFam" id="3.80.10.10:FF:000095">
    <property type="entry name" value="LRR receptor-like serine/threonine-protein kinase GSO1"/>
    <property type="match status" value="1"/>
</dbReference>
<evidence type="ECO:0000256" key="4">
    <source>
        <dbReference type="ARBA" id="ARBA00022692"/>
    </source>
</evidence>
<dbReference type="SUPFAM" id="SSF52047">
    <property type="entry name" value="RNI-like"/>
    <property type="match status" value="1"/>
</dbReference>
<feature type="region of interest" description="Disordered" evidence="13">
    <location>
        <begin position="580"/>
        <end position="599"/>
    </location>
</feature>
<evidence type="ECO:0000256" key="2">
    <source>
        <dbReference type="ARBA" id="ARBA00022614"/>
    </source>
</evidence>